<organism evidence="2 3">
    <name type="scientific">Candidatus Abzuiibacterium crystallinum</name>
    <dbReference type="NCBI Taxonomy" id="1974748"/>
    <lineage>
        <taxon>Bacteria</taxon>
        <taxon>Pseudomonadati</taxon>
        <taxon>Candidatus Omnitrophota</taxon>
        <taxon>Candidatus Abzuiibacterium</taxon>
    </lineage>
</organism>
<dbReference type="Pfam" id="PF07238">
    <property type="entry name" value="PilZ"/>
    <property type="match status" value="1"/>
</dbReference>
<feature type="domain" description="STAS" evidence="1">
    <location>
        <begin position="8"/>
        <end position="71"/>
    </location>
</feature>
<dbReference type="AlphaFoldDB" id="A0A2H0LS23"/>
<dbReference type="PROSITE" id="PS50801">
    <property type="entry name" value="STAS"/>
    <property type="match status" value="1"/>
</dbReference>
<dbReference type="Gene3D" id="3.30.750.24">
    <property type="entry name" value="STAS domain"/>
    <property type="match status" value="1"/>
</dbReference>
<sequence>MQKMSDQPQMQRRQIGRLNIIDVKGELVGPWALRVKEELNALISHHPNRAVVINLKSLQGIDSLGVKALIESLPGNQPAGLLSGNLSVMEMIKTVALPSQVRILKGEEDLVDCFGRELVESDTTGEELRKHWRMNTALPLKFSCEGSKGESYEFRAIVTNLSEGGLFAEYIDLTDAIKSQSFVNPYELKMLVIEVKLPTQQNVIAKGKVIRRKLNGEQVGIGIEFYEISPENKRMIQDFLKYNAASLK</sequence>
<dbReference type="InterPro" id="IPR009875">
    <property type="entry name" value="PilZ_domain"/>
</dbReference>
<evidence type="ECO:0000313" key="2">
    <source>
        <dbReference type="EMBL" id="PIQ87219.1"/>
    </source>
</evidence>
<dbReference type="Gene3D" id="2.40.10.220">
    <property type="entry name" value="predicted glycosyltransferase like domains"/>
    <property type="match status" value="1"/>
</dbReference>
<proteinExistence type="predicted"/>
<dbReference type="InterPro" id="IPR002645">
    <property type="entry name" value="STAS_dom"/>
</dbReference>
<dbReference type="InterPro" id="IPR036513">
    <property type="entry name" value="STAS_dom_sf"/>
</dbReference>
<dbReference type="EMBL" id="PCVY01000016">
    <property type="protein sequence ID" value="PIQ87219.1"/>
    <property type="molecule type" value="Genomic_DNA"/>
</dbReference>
<dbReference type="SUPFAM" id="SSF52091">
    <property type="entry name" value="SpoIIaa-like"/>
    <property type="match status" value="1"/>
</dbReference>
<reference evidence="2 3" key="1">
    <citation type="submission" date="2017-09" db="EMBL/GenBank/DDBJ databases">
        <title>Depth-based differentiation of microbial function through sediment-hosted aquifers and enrichment of novel symbionts in the deep terrestrial subsurface.</title>
        <authorList>
            <person name="Probst A.J."/>
            <person name="Ladd B."/>
            <person name="Jarett J.K."/>
            <person name="Geller-Mcgrath D.E."/>
            <person name="Sieber C.M."/>
            <person name="Emerson J.B."/>
            <person name="Anantharaman K."/>
            <person name="Thomas B.C."/>
            <person name="Malmstrom R."/>
            <person name="Stieglmeier M."/>
            <person name="Klingl A."/>
            <person name="Woyke T."/>
            <person name="Ryan C.M."/>
            <person name="Banfield J.F."/>
        </authorList>
    </citation>
    <scope>NUCLEOTIDE SEQUENCE [LARGE SCALE GENOMIC DNA]</scope>
    <source>
        <strain evidence="2">CG11_big_fil_rev_8_21_14_0_20_45_26</strain>
    </source>
</reference>
<accession>A0A2H0LS23</accession>
<protein>
    <recommendedName>
        <fullName evidence="1">STAS domain-containing protein</fullName>
    </recommendedName>
</protein>
<comment type="caution">
    <text evidence="2">The sequence shown here is derived from an EMBL/GenBank/DDBJ whole genome shotgun (WGS) entry which is preliminary data.</text>
</comment>
<dbReference type="Proteomes" id="UP000230859">
    <property type="component" value="Unassembled WGS sequence"/>
</dbReference>
<evidence type="ECO:0000313" key="3">
    <source>
        <dbReference type="Proteomes" id="UP000230859"/>
    </source>
</evidence>
<dbReference type="GO" id="GO:0035438">
    <property type="term" value="F:cyclic-di-GMP binding"/>
    <property type="evidence" value="ECO:0007669"/>
    <property type="project" value="InterPro"/>
</dbReference>
<name>A0A2H0LS23_9BACT</name>
<evidence type="ECO:0000259" key="1">
    <source>
        <dbReference type="PROSITE" id="PS50801"/>
    </source>
</evidence>
<gene>
    <name evidence="2" type="ORF">COV74_01475</name>
</gene>
<dbReference type="Pfam" id="PF01740">
    <property type="entry name" value="STAS"/>
    <property type="match status" value="1"/>
</dbReference>